<dbReference type="PROSITE" id="PS50297">
    <property type="entry name" value="ANK_REP_REGION"/>
    <property type="match status" value="1"/>
</dbReference>
<dbReference type="SMART" id="SM00248">
    <property type="entry name" value="ANK"/>
    <property type="match status" value="3"/>
</dbReference>
<dbReference type="InterPro" id="IPR002110">
    <property type="entry name" value="Ankyrin_rpt"/>
</dbReference>
<dbReference type="GO" id="GO:0051015">
    <property type="term" value="F:actin filament binding"/>
    <property type="evidence" value="ECO:0007669"/>
    <property type="project" value="TreeGrafter"/>
</dbReference>
<dbReference type="PANTHER" id="PTHR24153">
    <property type="entry name" value="ESPIN"/>
    <property type="match status" value="1"/>
</dbReference>
<dbReference type="Pfam" id="PF12796">
    <property type="entry name" value="Ank_2"/>
    <property type="match status" value="1"/>
</dbReference>
<accession>A0A7S4QG83</accession>
<evidence type="ECO:0000256" key="1">
    <source>
        <dbReference type="ARBA" id="ARBA00022737"/>
    </source>
</evidence>
<evidence type="ECO:0008006" key="6">
    <source>
        <dbReference type="Google" id="ProtNLM"/>
    </source>
</evidence>
<dbReference type="Gene3D" id="1.25.40.20">
    <property type="entry name" value="Ankyrin repeat-containing domain"/>
    <property type="match status" value="1"/>
</dbReference>
<dbReference type="InterPro" id="IPR036770">
    <property type="entry name" value="Ankyrin_rpt-contain_sf"/>
</dbReference>
<evidence type="ECO:0000313" key="5">
    <source>
        <dbReference type="EMBL" id="CAE4582695.1"/>
    </source>
</evidence>
<evidence type="ECO:0000256" key="4">
    <source>
        <dbReference type="SAM" id="MobiDB-lite"/>
    </source>
</evidence>
<organism evidence="5">
    <name type="scientific">Ditylum brightwellii</name>
    <dbReference type="NCBI Taxonomy" id="49249"/>
    <lineage>
        <taxon>Eukaryota</taxon>
        <taxon>Sar</taxon>
        <taxon>Stramenopiles</taxon>
        <taxon>Ochrophyta</taxon>
        <taxon>Bacillariophyta</taxon>
        <taxon>Mediophyceae</taxon>
        <taxon>Lithodesmiophycidae</taxon>
        <taxon>Lithodesmiales</taxon>
        <taxon>Lithodesmiaceae</taxon>
        <taxon>Ditylum</taxon>
    </lineage>
</organism>
<reference evidence="5" key="1">
    <citation type="submission" date="2021-01" db="EMBL/GenBank/DDBJ databases">
        <authorList>
            <person name="Corre E."/>
            <person name="Pelletier E."/>
            <person name="Niang G."/>
            <person name="Scheremetjew M."/>
            <person name="Finn R."/>
            <person name="Kale V."/>
            <person name="Holt S."/>
            <person name="Cochrane G."/>
            <person name="Meng A."/>
            <person name="Brown T."/>
            <person name="Cohen L."/>
        </authorList>
    </citation>
    <scope>NUCLEOTIDE SEQUENCE</scope>
    <source>
        <strain evidence="5">GSO104</strain>
    </source>
</reference>
<name>A0A7S4QG83_9STRA</name>
<evidence type="ECO:0000256" key="3">
    <source>
        <dbReference type="PROSITE-ProRule" id="PRU00023"/>
    </source>
</evidence>
<dbReference type="EMBL" id="HBNS01002939">
    <property type="protein sequence ID" value="CAE4582695.1"/>
    <property type="molecule type" value="Transcribed_RNA"/>
</dbReference>
<dbReference type="GO" id="GO:0051017">
    <property type="term" value="P:actin filament bundle assembly"/>
    <property type="evidence" value="ECO:0007669"/>
    <property type="project" value="TreeGrafter"/>
</dbReference>
<dbReference type="GO" id="GO:0005737">
    <property type="term" value="C:cytoplasm"/>
    <property type="evidence" value="ECO:0007669"/>
    <property type="project" value="TreeGrafter"/>
</dbReference>
<dbReference type="AlphaFoldDB" id="A0A7S4QG83"/>
<keyword evidence="2 3" id="KW-0040">ANK repeat</keyword>
<protein>
    <recommendedName>
        <fullName evidence="6">Ankyrin</fullName>
    </recommendedName>
</protein>
<dbReference type="SUPFAM" id="SSF48403">
    <property type="entry name" value="Ankyrin repeat"/>
    <property type="match status" value="1"/>
</dbReference>
<feature type="repeat" description="ANK" evidence="3">
    <location>
        <begin position="94"/>
        <end position="120"/>
    </location>
</feature>
<keyword evidence="1" id="KW-0677">Repeat</keyword>
<evidence type="ECO:0000256" key="2">
    <source>
        <dbReference type="ARBA" id="ARBA00023043"/>
    </source>
</evidence>
<gene>
    <name evidence="5" type="ORF">DBRI00130_LOCUS2366</name>
</gene>
<dbReference type="PROSITE" id="PS50088">
    <property type="entry name" value="ANK_REPEAT"/>
    <property type="match status" value="1"/>
</dbReference>
<feature type="compositionally biased region" description="Polar residues" evidence="4">
    <location>
        <begin position="249"/>
        <end position="258"/>
    </location>
</feature>
<dbReference type="InterPro" id="IPR052420">
    <property type="entry name" value="Espin/Espin-like"/>
</dbReference>
<dbReference type="PANTHER" id="PTHR24153:SF8">
    <property type="entry name" value="FORKED, ISOFORM F"/>
    <property type="match status" value="1"/>
</dbReference>
<sequence length="258" mass="28861">MVSLRSCLKGSFPFKSKKLQRHIRTEAWSLVCKRCESHPKEAMSWSKQNGFYEGNINTSLLPIHVACAANAPLAVFESLLQAYPESISSKESMYGRVPLHLACIYGASLDVLKLLLSYSAKGAQEMDSTGRTPMFYLMTRDPSLEAYECLYEANPDGLKDRDMRGWLPIHVACHLGASDDVVLRMLESYPDSMNIRTAGGTLPQIKESVLTCWEKGGAWNDERDDLDCERQQSITDDDDDGDENVIFRTPSNDSSAFV</sequence>
<feature type="region of interest" description="Disordered" evidence="4">
    <location>
        <begin position="233"/>
        <end position="258"/>
    </location>
</feature>
<proteinExistence type="predicted"/>